<dbReference type="AlphaFoldDB" id="S9SP64"/>
<dbReference type="RefSeq" id="WP_021260790.1">
    <property type="nucleotide sequence ID" value="NZ_ATMT01000060.1"/>
</dbReference>
<gene>
    <name evidence="1" type="ORF">PAALTS15_17516</name>
</gene>
<dbReference type="EMBL" id="ATMT01000060">
    <property type="protein sequence ID" value="EPY05878.1"/>
    <property type="molecule type" value="Genomic_DNA"/>
</dbReference>
<evidence type="ECO:0000313" key="1">
    <source>
        <dbReference type="EMBL" id="EPY05878.1"/>
    </source>
</evidence>
<reference evidence="1 2" key="1">
    <citation type="submission" date="2013-05" db="EMBL/GenBank/DDBJ databases">
        <authorList>
            <person name="Strain E.A."/>
            <person name="Brown E."/>
            <person name="Allard M.W."/>
            <person name="Luo Y.L."/>
        </authorList>
    </citation>
    <scope>NUCLEOTIDE SEQUENCE [LARGE SCALE GENOMIC DNA]</scope>
    <source>
        <strain evidence="1 2">TS-15</strain>
    </source>
</reference>
<dbReference type="Proteomes" id="UP000015344">
    <property type="component" value="Unassembled WGS sequence"/>
</dbReference>
<accession>S9SP64</accession>
<sequence>MIKIEFLENESDVSLTVDGIVIEEKAFKVTGKISRYDIEIYDDYVAEKISLTTFEELPKELESIQLGPKSNFMGMKTNTSLVKEDAKFTLIFLHDWDPDDWRNFFSMKDLDKALSEIISTYSNLGIEYLGMDASNGGFDIEFSNINSSLAIQVVLEDKKLLIDEIFDKVSTLLMERSQENAVVSIFDFPEQVRVPCEQYLIYFADFLRNLGIKATTDIAHEAGKVLFSVTPESKDIALQHIREALDMYLNLPGSMQDIQLISMDIGIKEQQLLAQVQHLRSQILLANALTQSQRGTIQYQQTVIDQQQQVLDASILQQSLLTETLKNKTEDSEKILGGAISLTKYEGKGFHINIANIYRHLKGKFNKNE</sequence>
<evidence type="ECO:0000313" key="2">
    <source>
        <dbReference type="Proteomes" id="UP000015344"/>
    </source>
</evidence>
<proteinExistence type="predicted"/>
<name>S9SP64_PAEAL</name>
<dbReference type="PATRIC" id="fig|1117108.3.peg.3610"/>
<dbReference type="eggNOG" id="ENOG5030Q8F">
    <property type="taxonomic scope" value="Bacteria"/>
</dbReference>
<protein>
    <submittedName>
        <fullName evidence="1">Uncharacterized protein</fullName>
    </submittedName>
</protein>
<comment type="caution">
    <text evidence="1">The sequence shown here is derived from an EMBL/GenBank/DDBJ whole genome shotgun (WGS) entry which is preliminary data.</text>
</comment>
<organism evidence="1 2">
    <name type="scientific">Paenibacillus alvei TS-15</name>
    <dbReference type="NCBI Taxonomy" id="1117108"/>
    <lineage>
        <taxon>Bacteria</taxon>
        <taxon>Bacillati</taxon>
        <taxon>Bacillota</taxon>
        <taxon>Bacilli</taxon>
        <taxon>Bacillales</taxon>
        <taxon>Paenibacillaceae</taxon>
        <taxon>Paenibacillus</taxon>
    </lineage>
</organism>